<reference evidence="4 5" key="1">
    <citation type="journal article" date="2017" name="Curr. Biol.">
        <title>Genome architecture and evolution of a unichromosomal asexual nematode.</title>
        <authorList>
            <person name="Fradin H."/>
            <person name="Zegar C."/>
            <person name="Gutwein M."/>
            <person name="Lucas J."/>
            <person name="Kovtun M."/>
            <person name="Corcoran D."/>
            <person name="Baugh L.R."/>
            <person name="Kiontke K."/>
            <person name="Gunsalus K."/>
            <person name="Fitch D.H."/>
            <person name="Piano F."/>
        </authorList>
    </citation>
    <scope>NUCLEOTIDE SEQUENCE [LARGE SCALE GENOMIC DNA]</scope>
    <source>
        <strain evidence="4">PF1309</strain>
    </source>
</reference>
<evidence type="ECO:0000313" key="4">
    <source>
        <dbReference type="EMBL" id="PAV67749.1"/>
    </source>
</evidence>
<accession>A0A2A2K1S6</accession>
<comment type="caution">
    <text evidence="4">The sequence shown here is derived from an EMBL/GenBank/DDBJ whole genome shotgun (WGS) entry which is preliminary data.</text>
</comment>
<feature type="coiled-coil region" evidence="1">
    <location>
        <begin position="239"/>
        <end position="266"/>
    </location>
</feature>
<feature type="domain" description="Globin" evidence="3">
    <location>
        <begin position="79"/>
        <end position="214"/>
    </location>
</feature>
<keyword evidence="1" id="KW-0175">Coiled coil</keyword>
<dbReference type="Pfam" id="PF00042">
    <property type="entry name" value="Globin"/>
    <property type="match status" value="1"/>
</dbReference>
<keyword evidence="5" id="KW-1185">Reference proteome</keyword>
<dbReference type="InterPro" id="IPR053341">
    <property type="entry name" value="Oxidative_stress_globin-like"/>
</dbReference>
<dbReference type="STRING" id="2018661.A0A2A2K1S6"/>
<dbReference type="Gene3D" id="1.10.490.10">
    <property type="entry name" value="Globins"/>
    <property type="match status" value="1"/>
</dbReference>
<evidence type="ECO:0000259" key="3">
    <source>
        <dbReference type="PROSITE" id="PS01033"/>
    </source>
</evidence>
<dbReference type="InterPro" id="IPR000971">
    <property type="entry name" value="Globin"/>
</dbReference>
<organism evidence="4 5">
    <name type="scientific">Diploscapter pachys</name>
    <dbReference type="NCBI Taxonomy" id="2018661"/>
    <lineage>
        <taxon>Eukaryota</taxon>
        <taxon>Metazoa</taxon>
        <taxon>Ecdysozoa</taxon>
        <taxon>Nematoda</taxon>
        <taxon>Chromadorea</taxon>
        <taxon>Rhabditida</taxon>
        <taxon>Rhabditina</taxon>
        <taxon>Rhabditomorpha</taxon>
        <taxon>Rhabditoidea</taxon>
        <taxon>Rhabditidae</taxon>
        <taxon>Diploscapter</taxon>
    </lineage>
</organism>
<dbReference type="SUPFAM" id="SSF46458">
    <property type="entry name" value="Globin-like"/>
    <property type="match status" value="1"/>
</dbReference>
<dbReference type="InterPro" id="IPR012292">
    <property type="entry name" value="Globin/Proto"/>
</dbReference>
<dbReference type="CDD" id="cd01040">
    <property type="entry name" value="Mb-like"/>
    <property type="match status" value="1"/>
</dbReference>
<proteinExistence type="predicted"/>
<evidence type="ECO:0000256" key="2">
    <source>
        <dbReference type="SAM" id="MobiDB-lite"/>
    </source>
</evidence>
<name>A0A2A2K1S6_9BILA</name>
<evidence type="ECO:0000256" key="1">
    <source>
        <dbReference type="SAM" id="Coils"/>
    </source>
</evidence>
<evidence type="ECO:0000313" key="5">
    <source>
        <dbReference type="Proteomes" id="UP000218231"/>
    </source>
</evidence>
<dbReference type="PANTHER" id="PTHR47768:SF1">
    <property type="entry name" value="GLOBIN FAMILY PROFILE DOMAIN-CONTAINING PROTEIN"/>
    <property type="match status" value="1"/>
</dbReference>
<sequence>MPSLSKMPLAARNLVTNLFGFLQSNQNNHNNLNEKSNKFSTPQVDRKNKVNLDRRNSDSKVPPEKMTKRVHIQNVEKWEPNVYEKELLRRTWSDEFDFLYELGSAIYFYIFEHNPNCKMLFPFIDRYEAENKNWKESKEFRGQALRFVQTLSQVVKNLYHMDRLEPYLYQIGQRHCKYADRGFKHEYWDIFQDAMENSLADRMNSLTDLDTQQKSDAITDSTCRETLEVGKENILKVHQKLADTEKLRLQRKLKEIKQEFFELQKENEVSTTDELLDIMLLSIKDDQTCPSPNKTMFTTHAPAPTFVPTTLGLMVELPYYMNRPDEVCDTTLIDLNSLTEDQVFGYFATLAAAHPGPFCSLCDRFHFEIERRLFKISALLNDDQKLMMKLLYSYLPPAKTLCTAIAPGCHTDDYYRTDFHQSTPQAIWLCSQIPDSPSQANAYLNIEATKEYKKPQEYHETYEQLRFTEQRLKDEL</sequence>
<dbReference type="Proteomes" id="UP000218231">
    <property type="component" value="Unassembled WGS sequence"/>
</dbReference>
<protein>
    <recommendedName>
        <fullName evidence="3">Globin domain-containing protein</fullName>
    </recommendedName>
</protein>
<dbReference type="OrthoDB" id="436496at2759"/>
<dbReference type="InterPro" id="IPR009050">
    <property type="entry name" value="Globin-like_sf"/>
</dbReference>
<dbReference type="PROSITE" id="PS01033">
    <property type="entry name" value="GLOBIN"/>
    <property type="match status" value="1"/>
</dbReference>
<dbReference type="AlphaFoldDB" id="A0A2A2K1S6"/>
<feature type="region of interest" description="Disordered" evidence="2">
    <location>
        <begin position="26"/>
        <end position="45"/>
    </location>
</feature>
<gene>
    <name evidence="4" type="ORF">WR25_04246</name>
</gene>
<dbReference type="GO" id="GO:0020037">
    <property type="term" value="F:heme binding"/>
    <property type="evidence" value="ECO:0007669"/>
    <property type="project" value="InterPro"/>
</dbReference>
<dbReference type="InterPro" id="IPR044399">
    <property type="entry name" value="Mb-like_M"/>
</dbReference>
<dbReference type="GO" id="GO:0019825">
    <property type="term" value="F:oxygen binding"/>
    <property type="evidence" value="ECO:0007669"/>
    <property type="project" value="InterPro"/>
</dbReference>
<dbReference type="EMBL" id="LIAE01009884">
    <property type="protein sequence ID" value="PAV67749.1"/>
    <property type="molecule type" value="Genomic_DNA"/>
</dbReference>
<dbReference type="PANTHER" id="PTHR47768">
    <property type="entry name" value="GLOBIN RELATED-RELATED"/>
    <property type="match status" value="1"/>
</dbReference>